<reference evidence="3" key="1">
    <citation type="submission" date="2006-01" db="EMBL/GenBank/DDBJ databases">
        <title>Complete sequence of Novosphingobium aromaticivorans DSM 12444.</title>
        <authorList>
            <consortium name="US DOE Joint Genome Institute"/>
            <person name="Copeland A."/>
            <person name="Lucas S."/>
            <person name="Lapidus A."/>
            <person name="Barry K."/>
            <person name="Detter J.C."/>
            <person name="Glavina T."/>
            <person name="Hammon N."/>
            <person name="Israni S."/>
            <person name="Pitluck S."/>
            <person name="Chain P."/>
            <person name="Malfatti S."/>
            <person name="Shin M."/>
            <person name="Vergez L."/>
            <person name="Schmutz J."/>
            <person name="Larimer F."/>
            <person name="Land M."/>
            <person name="Kyrpides N."/>
            <person name="Ivanova N."/>
            <person name="Fredrickson J."/>
            <person name="Balkwill D."/>
            <person name="Romine M.F."/>
            <person name="Richardson P."/>
        </authorList>
    </citation>
    <scope>NUCLEOTIDE SEQUENCE [LARGE SCALE GENOMIC DNA]</scope>
    <source>
        <strain evidence="3">ATCC 700278 / DSM 12444 / CCUG 56034 / CIP 105152 / NBRC 16084 / F199</strain>
    </source>
</reference>
<proteinExistence type="predicted"/>
<dbReference type="Proteomes" id="UP000009134">
    <property type="component" value="Chromosome"/>
</dbReference>
<dbReference type="EMBL" id="CP000248">
    <property type="protein sequence ID" value="ABD25170.1"/>
    <property type="molecule type" value="Genomic_DNA"/>
</dbReference>
<evidence type="ECO:0000313" key="3">
    <source>
        <dbReference type="Proteomes" id="UP000009134"/>
    </source>
</evidence>
<dbReference type="eggNOG" id="COG0438">
    <property type="taxonomic scope" value="Bacteria"/>
</dbReference>
<sequence>MNEFADLFLPDAEGATSPDYYDFGCSSGGNLAFIAGFLPELKGVGIDINEAKVALAQNRGQEAIVRDILKMPESKQVDFVTMAHFLEHLLSTQAAGMFLRKAARIARSFVHVRQPWFDADGYLLSKGLKFYWSDWRGHRNAMTSLDFHKICRDLLAKGEIASFGIYGRGPIADSESEMVIPVDAPFDSQKYVETLGPKPAVGFEIPVFAEILVDIAVVRGAESDANRRALLRRLDMKLPVVPIIESAGHCWP</sequence>
<name>Q2GAF3_NOVAD</name>
<evidence type="ECO:0000259" key="1">
    <source>
        <dbReference type="Pfam" id="PF13649"/>
    </source>
</evidence>
<dbReference type="CDD" id="cd02440">
    <property type="entry name" value="AdoMet_MTases"/>
    <property type="match status" value="1"/>
</dbReference>
<dbReference type="AlphaFoldDB" id="Q2GAF3"/>
<dbReference type="KEGG" id="nar:Saro_0723"/>
<dbReference type="SUPFAM" id="SSF53335">
    <property type="entry name" value="S-adenosyl-L-methionine-dependent methyltransferases"/>
    <property type="match status" value="1"/>
</dbReference>
<dbReference type="InterPro" id="IPR029063">
    <property type="entry name" value="SAM-dependent_MTases_sf"/>
</dbReference>
<keyword evidence="3" id="KW-1185">Reference proteome</keyword>
<feature type="domain" description="Methyltransferase" evidence="1">
    <location>
        <begin position="22"/>
        <end position="106"/>
    </location>
</feature>
<dbReference type="HOGENOM" id="CLU_087545_0_0_5"/>
<dbReference type="InterPro" id="IPR041698">
    <property type="entry name" value="Methyltransf_25"/>
</dbReference>
<dbReference type="Pfam" id="PF13649">
    <property type="entry name" value="Methyltransf_25"/>
    <property type="match status" value="1"/>
</dbReference>
<dbReference type="Gene3D" id="3.40.50.150">
    <property type="entry name" value="Vaccinia Virus protein VP39"/>
    <property type="match status" value="1"/>
</dbReference>
<dbReference type="DNASU" id="3918547"/>
<gene>
    <name evidence="2" type="ordered locus">Saro_0723</name>
</gene>
<accession>Q2GAF3</accession>
<dbReference type="RefSeq" id="WP_011444384.1">
    <property type="nucleotide sequence ID" value="NC_007794.1"/>
</dbReference>
<organism evidence="2 3">
    <name type="scientific">Novosphingobium aromaticivorans (strain ATCC 700278 / DSM 12444 / CCUG 56034 / CIP 105152 / NBRC 16084 / F199)</name>
    <dbReference type="NCBI Taxonomy" id="279238"/>
    <lineage>
        <taxon>Bacteria</taxon>
        <taxon>Pseudomonadati</taxon>
        <taxon>Pseudomonadota</taxon>
        <taxon>Alphaproteobacteria</taxon>
        <taxon>Sphingomonadales</taxon>
        <taxon>Sphingomonadaceae</taxon>
        <taxon>Novosphingobium</taxon>
    </lineage>
</organism>
<protein>
    <recommendedName>
        <fullName evidence="1">Methyltransferase domain-containing protein</fullName>
    </recommendedName>
</protein>
<dbReference type="STRING" id="279238.Saro_0723"/>
<evidence type="ECO:0000313" key="2">
    <source>
        <dbReference type="EMBL" id="ABD25170.1"/>
    </source>
</evidence>